<evidence type="ECO:0000256" key="1">
    <source>
        <dbReference type="ARBA" id="ARBA00023015"/>
    </source>
</evidence>
<keyword evidence="6" id="KW-1185">Reference proteome</keyword>
<evidence type="ECO:0000259" key="4">
    <source>
        <dbReference type="PROSITE" id="PS01124"/>
    </source>
</evidence>
<dbReference type="SUPFAM" id="SSF46689">
    <property type="entry name" value="Homeodomain-like"/>
    <property type="match status" value="2"/>
</dbReference>
<dbReference type="PRINTS" id="PR00032">
    <property type="entry name" value="HTHARAC"/>
</dbReference>
<gene>
    <name evidence="5" type="ORF">DFR51_3309</name>
</gene>
<dbReference type="PANTHER" id="PTHR47893">
    <property type="entry name" value="REGULATORY PROTEIN PCHR"/>
    <property type="match status" value="1"/>
</dbReference>
<dbReference type="Gene3D" id="1.10.10.60">
    <property type="entry name" value="Homeodomain-like"/>
    <property type="match status" value="2"/>
</dbReference>
<dbReference type="SMART" id="SM00342">
    <property type="entry name" value="HTH_ARAC"/>
    <property type="match status" value="1"/>
</dbReference>
<dbReference type="PROSITE" id="PS01124">
    <property type="entry name" value="HTH_ARAC_FAMILY_2"/>
    <property type="match status" value="1"/>
</dbReference>
<evidence type="ECO:0000313" key="5">
    <source>
        <dbReference type="EMBL" id="RKS86595.1"/>
    </source>
</evidence>
<keyword evidence="2" id="KW-0238">DNA-binding</keyword>
<comment type="caution">
    <text evidence="5">The sequence shown here is derived from an EMBL/GenBank/DDBJ whole genome shotgun (WGS) entry which is preliminary data.</text>
</comment>
<dbReference type="Pfam" id="PF12833">
    <property type="entry name" value="HTH_18"/>
    <property type="match status" value="1"/>
</dbReference>
<organism evidence="5 6">
    <name type="scientific">Sphingosinicella microcystinivorans</name>
    <dbReference type="NCBI Taxonomy" id="335406"/>
    <lineage>
        <taxon>Bacteria</taxon>
        <taxon>Pseudomonadati</taxon>
        <taxon>Pseudomonadota</taxon>
        <taxon>Alphaproteobacteria</taxon>
        <taxon>Sphingomonadales</taxon>
        <taxon>Sphingosinicellaceae</taxon>
        <taxon>Sphingosinicella</taxon>
    </lineage>
</organism>
<evidence type="ECO:0000313" key="6">
    <source>
        <dbReference type="Proteomes" id="UP000276029"/>
    </source>
</evidence>
<dbReference type="InterPro" id="IPR020449">
    <property type="entry name" value="Tscrpt_reg_AraC-type_HTH"/>
</dbReference>
<dbReference type="InterPro" id="IPR009057">
    <property type="entry name" value="Homeodomain-like_sf"/>
</dbReference>
<dbReference type="PROSITE" id="PS00041">
    <property type="entry name" value="HTH_ARAC_FAMILY_1"/>
    <property type="match status" value="1"/>
</dbReference>
<keyword evidence="3" id="KW-0804">Transcription</keyword>
<accession>A0ABX9SWF1</accession>
<reference evidence="5 6" key="1">
    <citation type="submission" date="2018-10" db="EMBL/GenBank/DDBJ databases">
        <title>Genomic Encyclopedia of Type Strains, Phase IV (KMG-IV): sequencing the most valuable type-strain genomes for metagenomic binning, comparative biology and taxonomic classification.</title>
        <authorList>
            <person name="Goeker M."/>
        </authorList>
    </citation>
    <scope>NUCLEOTIDE SEQUENCE [LARGE SCALE GENOMIC DNA]</scope>
    <source>
        <strain evidence="5 6">DSM 19791</strain>
    </source>
</reference>
<evidence type="ECO:0000256" key="2">
    <source>
        <dbReference type="ARBA" id="ARBA00023125"/>
    </source>
</evidence>
<dbReference type="InterPro" id="IPR018062">
    <property type="entry name" value="HTH_AraC-typ_CS"/>
</dbReference>
<dbReference type="RefSeq" id="WP_121053134.1">
    <property type="nucleotide sequence ID" value="NZ_AP018711.1"/>
</dbReference>
<dbReference type="InterPro" id="IPR053142">
    <property type="entry name" value="PchR_regulatory_protein"/>
</dbReference>
<protein>
    <submittedName>
        <fullName evidence="5">AraC-like DNA-binding protein</fullName>
    </submittedName>
</protein>
<keyword evidence="1" id="KW-0805">Transcription regulation</keyword>
<feature type="domain" description="HTH araC/xylS-type" evidence="4">
    <location>
        <begin position="241"/>
        <end position="339"/>
    </location>
</feature>
<dbReference type="InterPro" id="IPR018060">
    <property type="entry name" value="HTH_AraC"/>
</dbReference>
<dbReference type="EMBL" id="RBWX01000010">
    <property type="protein sequence ID" value="RKS86595.1"/>
    <property type="molecule type" value="Genomic_DNA"/>
</dbReference>
<dbReference type="Proteomes" id="UP000276029">
    <property type="component" value="Unassembled WGS sequence"/>
</dbReference>
<proteinExistence type="predicted"/>
<name>A0ABX9SWF1_SPHMI</name>
<sequence>MTVETETDANGTRWLLVDHGRLDGSVADLLDGLDTTGGIIGLRLRVPPGMGAGQWDFMPLSPHLFLLIGNVEYHQDHEIKVPSDYMAKVRIVMSGALSNVAGTVRIEGAGAFVESYPGPKASSYELRGGELARLVILNCSREFFSEELGLDPGSLPFPLSHLFDDGADMPEGTIAPLGPDVLRAANDVLRAASRFGPDLLPPYLVAKGREIACGMIADLAASRDEPRAPIKSSVRDVIRINEARDIILDQFQRPPPIPRLARQVGLNQTKLKVLFKATFGLTIHDFTQKCRMERAVDLLATTDLTVAEIAYAVGYDYPASFTHAFRKFYGHAPKQARIASGPQELRTTPEG</sequence>
<dbReference type="PANTHER" id="PTHR47893:SF1">
    <property type="entry name" value="REGULATORY PROTEIN PCHR"/>
    <property type="match status" value="1"/>
</dbReference>
<evidence type="ECO:0000256" key="3">
    <source>
        <dbReference type="ARBA" id="ARBA00023163"/>
    </source>
</evidence>